<dbReference type="SUPFAM" id="SSF48371">
    <property type="entry name" value="ARM repeat"/>
    <property type="match status" value="1"/>
</dbReference>
<dbReference type="OrthoDB" id="9775346at2"/>
<dbReference type="EMBL" id="QTTT01000001">
    <property type="protein sequence ID" value="REE98304.1"/>
    <property type="molecule type" value="Genomic_DNA"/>
</dbReference>
<evidence type="ECO:0000313" key="1">
    <source>
        <dbReference type="EMBL" id="REE98304.1"/>
    </source>
</evidence>
<sequence length="235" mass="26426">MDVAEVAREVEASLRSLGGPERAMQEKRYLKSDLVHLGVPVPAIRKVALAAVRSRVERAEVLALAERLWTASSDGVPVHELRMAAVEVLVKRAPSLEPEDLALAERFLRESSSWVYVDALADRVVGDMVLRRPQTAATLDAWVHDPVLWIRRSALLALLRGIRAGRPDLARISRYGDVLLGEREFFIRKALGWVLRELSKRDPDWVAAWVDERAERLSGVTLREATRHLPRPAAR</sequence>
<name>A0A3D9T0I0_9ACTN</name>
<dbReference type="PANTHER" id="PTHR34070:SF1">
    <property type="entry name" value="DNA ALKYLATION REPAIR PROTEIN"/>
    <property type="match status" value="1"/>
</dbReference>
<proteinExistence type="predicted"/>
<dbReference type="Pfam" id="PF08713">
    <property type="entry name" value="DNA_alkylation"/>
    <property type="match status" value="1"/>
</dbReference>
<comment type="caution">
    <text evidence="1">The sequence shown here is derived from an EMBL/GenBank/DDBJ whole genome shotgun (WGS) entry which is preliminary data.</text>
</comment>
<dbReference type="Proteomes" id="UP000256661">
    <property type="component" value="Unassembled WGS sequence"/>
</dbReference>
<protein>
    <submittedName>
        <fullName evidence="1">3-methyladenine DNA glycosylase AlkD</fullName>
    </submittedName>
</protein>
<dbReference type="InterPro" id="IPR014825">
    <property type="entry name" value="DNA_alkylation"/>
</dbReference>
<dbReference type="RefSeq" id="WP_116023778.1">
    <property type="nucleotide sequence ID" value="NZ_QTTT01000001.1"/>
</dbReference>
<dbReference type="Gene3D" id="1.25.10.90">
    <property type="match status" value="1"/>
</dbReference>
<dbReference type="InterPro" id="IPR016024">
    <property type="entry name" value="ARM-type_fold"/>
</dbReference>
<accession>A0A3D9T0I0</accession>
<reference evidence="1 2" key="1">
    <citation type="submission" date="2018-08" db="EMBL/GenBank/DDBJ databases">
        <title>Sequencing the genomes of 1000 actinobacteria strains.</title>
        <authorList>
            <person name="Klenk H.-P."/>
        </authorList>
    </citation>
    <scope>NUCLEOTIDE SEQUENCE [LARGE SCALE GENOMIC DNA]</scope>
    <source>
        <strain evidence="1 2">DSM 43927</strain>
    </source>
</reference>
<dbReference type="AlphaFoldDB" id="A0A3D9T0I0"/>
<dbReference type="PANTHER" id="PTHR34070">
    <property type="entry name" value="ARMADILLO-TYPE FOLD"/>
    <property type="match status" value="1"/>
</dbReference>
<keyword evidence="2" id="KW-1185">Reference proteome</keyword>
<organism evidence="1 2">
    <name type="scientific">Thermomonospora umbrina</name>
    <dbReference type="NCBI Taxonomy" id="111806"/>
    <lineage>
        <taxon>Bacteria</taxon>
        <taxon>Bacillati</taxon>
        <taxon>Actinomycetota</taxon>
        <taxon>Actinomycetes</taxon>
        <taxon>Streptosporangiales</taxon>
        <taxon>Thermomonosporaceae</taxon>
        <taxon>Thermomonospora</taxon>
    </lineage>
</organism>
<evidence type="ECO:0000313" key="2">
    <source>
        <dbReference type="Proteomes" id="UP000256661"/>
    </source>
</evidence>
<gene>
    <name evidence="1" type="ORF">DFJ69_3790</name>
</gene>